<keyword evidence="3" id="KW-1185">Reference proteome</keyword>
<dbReference type="Gene3D" id="2.10.220.10">
    <property type="entry name" value="Hormone Receptor, Insulin-like Growth Factor Receptor 1, Chain A, domain 2"/>
    <property type="match status" value="1"/>
</dbReference>
<dbReference type="InParanoid" id="G0QX95"/>
<organism evidence="2 3">
    <name type="scientific">Ichthyophthirius multifiliis</name>
    <name type="common">White spot disease agent</name>
    <name type="synonym">Ich</name>
    <dbReference type="NCBI Taxonomy" id="5932"/>
    <lineage>
        <taxon>Eukaryota</taxon>
        <taxon>Sar</taxon>
        <taxon>Alveolata</taxon>
        <taxon>Ciliophora</taxon>
        <taxon>Intramacronucleata</taxon>
        <taxon>Oligohymenophorea</taxon>
        <taxon>Hymenostomatida</taxon>
        <taxon>Ophryoglenina</taxon>
        <taxon>Ichthyophthirius</taxon>
    </lineage>
</organism>
<protein>
    <recommendedName>
        <fullName evidence="4">Furin</fullName>
    </recommendedName>
</protein>
<gene>
    <name evidence="2" type="ORF">IMG5_139790</name>
</gene>
<dbReference type="AlphaFoldDB" id="G0QX95"/>
<evidence type="ECO:0000313" key="2">
    <source>
        <dbReference type="EMBL" id="EGR30158.1"/>
    </source>
</evidence>
<dbReference type="Proteomes" id="UP000008983">
    <property type="component" value="Unassembled WGS sequence"/>
</dbReference>
<reference evidence="2 3" key="1">
    <citation type="submission" date="2011-07" db="EMBL/GenBank/DDBJ databases">
        <authorList>
            <person name="Coyne R."/>
            <person name="Brami D."/>
            <person name="Johnson J."/>
            <person name="Hostetler J."/>
            <person name="Hannick L."/>
            <person name="Clark T."/>
            <person name="Cassidy-Hanley D."/>
            <person name="Inman J."/>
        </authorList>
    </citation>
    <scope>NUCLEOTIDE SEQUENCE [LARGE SCALE GENOMIC DNA]</scope>
    <source>
        <strain evidence="2 3">G5</strain>
    </source>
</reference>
<dbReference type="SUPFAM" id="SSF57184">
    <property type="entry name" value="Growth factor receptor domain"/>
    <property type="match status" value="1"/>
</dbReference>
<keyword evidence="1" id="KW-0472">Membrane</keyword>
<keyword evidence="1" id="KW-0812">Transmembrane</keyword>
<evidence type="ECO:0000256" key="1">
    <source>
        <dbReference type="SAM" id="Phobius"/>
    </source>
</evidence>
<sequence length="139" mass="16172">LKNIKKNIMYQKLILINFFIFSVLSNFLKTQDRCSQGCMQCNQSGECLQCQDSYYLDQESQQCLEIATRVLYNVKSCSEDERCAQCSEDGLCQECKDGYYDTEIYKMILIQRKNVIAVNMDTMTVFNVIHKNAQNVLKL</sequence>
<dbReference type="GeneID" id="14906274"/>
<evidence type="ECO:0000313" key="3">
    <source>
        <dbReference type="Proteomes" id="UP000008983"/>
    </source>
</evidence>
<dbReference type="RefSeq" id="XP_004031394.1">
    <property type="nucleotide sequence ID" value="XM_004031346.1"/>
</dbReference>
<evidence type="ECO:0008006" key="4">
    <source>
        <dbReference type="Google" id="ProtNLM"/>
    </source>
</evidence>
<feature type="transmembrane region" description="Helical" evidence="1">
    <location>
        <begin position="12"/>
        <end position="28"/>
    </location>
</feature>
<dbReference type="EMBL" id="GL984046">
    <property type="protein sequence ID" value="EGR30158.1"/>
    <property type="molecule type" value="Genomic_DNA"/>
</dbReference>
<dbReference type="InterPro" id="IPR009030">
    <property type="entry name" value="Growth_fac_rcpt_cys_sf"/>
</dbReference>
<dbReference type="OrthoDB" id="293167at2759"/>
<feature type="non-terminal residue" evidence="2">
    <location>
        <position position="1"/>
    </location>
</feature>
<proteinExistence type="predicted"/>
<keyword evidence="1" id="KW-1133">Transmembrane helix</keyword>
<name>G0QX95_ICHMU</name>
<accession>G0QX95</accession>